<dbReference type="InterPro" id="IPR007951">
    <property type="entry name" value="KRTAP_PMG"/>
</dbReference>
<organism evidence="5 6">
    <name type="scientific">Rhinolophus ferrumequinum</name>
    <name type="common">Greater horseshoe bat</name>
    <dbReference type="NCBI Taxonomy" id="59479"/>
    <lineage>
        <taxon>Eukaryota</taxon>
        <taxon>Metazoa</taxon>
        <taxon>Chordata</taxon>
        <taxon>Craniata</taxon>
        <taxon>Vertebrata</taxon>
        <taxon>Euteleostomi</taxon>
        <taxon>Mammalia</taxon>
        <taxon>Eutheria</taxon>
        <taxon>Laurasiatheria</taxon>
        <taxon>Chiroptera</taxon>
        <taxon>Yinpterochiroptera</taxon>
        <taxon>Rhinolophoidea</taxon>
        <taxon>Rhinolophidae</taxon>
        <taxon>Rhinolophinae</taxon>
        <taxon>Rhinolophus</taxon>
    </lineage>
</organism>
<evidence type="ECO:0000256" key="2">
    <source>
        <dbReference type="ARBA" id="ARBA00022744"/>
    </source>
</evidence>
<keyword evidence="6" id="KW-1185">Reference proteome</keyword>
<reference evidence="5 6" key="1">
    <citation type="journal article" date="2015" name="Annu Rev Anim Biosci">
        <title>The Genome 10K Project: a way forward.</title>
        <authorList>
            <person name="Koepfli K.P."/>
            <person name="Paten B."/>
            <person name="O'Brien S.J."/>
            <person name="Koepfli K.P."/>
            <person name="Paten B."/>
            <person name="Antunes A."/>
            <person name="Belov K."/>
            <person name="Bustamante C."/>
            <person name="Castoe T.A."/>
            <person name="Clawson H."/>
            <person name="Crawford A.J."/>
            <person name="Diekhans M."/>
            <person name="Distel D."/>
            <person name="Durbin R."/>
            <person name="Earl D."/>
            <person name="Fujita M.K."/>
            <person name="Gamble T."/>
            <person name="Georges A."/>
            <person name="Gemmell N."/>
            <person name="Gilbert M.T."/>
            <person name="Graves J.M."/>
            <person name="Green R.E."/>
            <person name="Hickey G."/>
            <person name="Jarvis E.D."/>
            <person name="Johnson W."/>
            <person name="Komissarov A."/>
            <person name="Korf I."/>
            <person name="Kuhn R."/>
            <person name="Larkin D.M."/>
            <person name="Lewin H."/>
            <person name="Lopez J.V."/>
            <person name="Ma J."/>
            <person name="Marques-Bonet T."/>
            <person name="Miller W."/>
            <person name="Murphy R."/>
            <person name="Pevzner P."/>
            <person name="Shapiro B."/>
            <person name="Steiner C."/>
            <person name="Tamazian G."/>
            <person name="Venkatesh B."/>
            <person name="Wang J."/>
            <person name="Wayne R."/>
            <person name="Wiley E."/>
            <person name="Yang H."/>
            <person name="Zhang G."/>
            <person name="Haussler D."/>
            <person name="Ryder O."/>
            <person name="O'Brien S.J."/>
        </authorList>
    </citation>
    <scope>NUCLEOTIDE SEQUENCE</scope>
</reference>
<reference evidence="6" key="3">
    <citation type="submission" date="2018-12" db="EMBL/GenBank/DDBJ databases">
        <title>G10K-VGP greater horseshoe bat female genome, primary haplotype.</title>
        <authorList>
            <person name="Teeling E."/>
            <person name="Myers G."/>
            <person name="Vernes S."/>
            <person name="Pippel M."/>
            <person name="Winkler S."/>
            <person name="Fedrigo O."/>
            <person name="Rhie A."/>
            <person name="Koren S."/>
            <person name="Phillippy A."/>
            <person name="Lewin H."/>
            <person name="Damas J."/>
            <person name="Howe K."/>
            <person name="Mountcastle J."/>
            <person name="Jarvis E.D."/>
        </authorList>
    </citation>
    <scope>NUCLEOTIDE SEQUENCE [LARGE SCALE GENOMIC DNA]</scope>
</reference>
<dbReference type="InterPro" id="IPR007659">
    <property type="entry name" value="Keratin_matx"/>
</dbReference>
<dbReference type="Proteomes" id="UP000472240">
    <property type="component" value="Chromosome 2"/>
</dbReference>
<gene>
    <name evidence="5" type="primary">KRTAP11-1</name>
</gene>
<dbReference type="GO" id="GO:0005198">
    <property type="term" value="F:structural molecule activity"/>
    <property type="evidence" value="ECO:0007669"/>
    <property type="project" value="InterPro"/>
</dbReference>
<dbReference type="GO" id="GO:0045095">
    <property type="term" value="C:keratin filament"/>
    <property type="evidence" value="ECO:0007669"/>
    <property type="project" value="UniProtKB-UniRule"/>
</dbReference>
<dbReference type="OMA" id="CQPVGGI"/>
<dbReference type="GeneTree" id="ENSGT00730000111463"/>
<accession>A0A671EQE5</accession>
<keyword evidence="1" id="KW-0677">Repeat</keyword>
<dbReference type="Ensembl" id="ENSRFET00010017074.1">
    <property type="protein sequence ID" value="ENSRFEP00010015644.1"/>
    <property type="gene ID" value="ENSRFEG00010010626.1"/>
</dbReference>
<dbReference type="Pfam" id="PF05287">
    <property type="entry name" value="PMG"/>
    <property type="match status" value="1"/>
</dbReference>
<comment type="subunit">
    <text evidence="4">Interacts with hair keratins.</text>
</comment>
<reference evidence="5 6" key="2">
    <citation type="journal article" date="2018" name="Annu Rev Anim Biosci">
        <title>Bat Biology, Genomes, and the Bat1K Project: To Generate Chromosome-Level Genomes for All Living Bat Species.</title>
        <authorList>
            <person name="Teeling E.C."/>
            <person name="Vernes S.C."/>
            <person name="Davalos L.M."/>
            <person name="Ray D.A."/>
            <person name="Gilbert M.T.P."/>
            <person name="Myers E."/>
        </authorList>
    </citation>
    <scope>NUCLEOTIDE SEQUENCE</scope>
</reference>
<proteinExistence type="inferred from homology"/>
<dbReference type="OrthoDB" id="9444590at2759"/>
<evidence type="ECO:0000256" key="1">
    <source>
        <dbReference type="ARBA" id="ARBA00022737"/>
    </source>
</evidence>
<evidence type="ECO:0000256" key="4">
    <source>
        <dbReference type="RuleBase" id="RU369044"/>
    </source>
</evidence>
<sequence>MPYNCSTRNFSARPIGGPCTIPVAPAATASTQEVDCLSGICLPSSFQTGSWLLEHCGQETCYEPSVCQPTCYPQTSCISGPGPMTYSRQTTCVSNPCSTPCSRPLTFVSSGSQPLGGISTVCQPVGGVSTVCQPVGGVSTVCQPVGGVSTICQPTCGVSRTYQRPGISSCRRTC</sequence>
<evidence type="ECO:0000313" key="6">
    <source>
        <dbReference type="Proteomes" id="UP000472240"/>
    </source>
</evidence>
<dbReference type="GO" id="GO:0005829">
    <property type="term" value="C:cytosol"/>
    <property type="evidence" value="ECO:0007669"/>
    <property type="project" value="UniProtKB-ARBA"/>
</dbReference>
<keyword evidence="2 4" id="KW-0416">Keratin</keyword>
<dbReference type="InParanoid" id="A0A671EQE5"/>
<protein>
    <recommendedName>
        <fullName evidence="4">Keratin-associated protein</fullName>
    </recommendedName>
</protein>
<comment type="similarity">
    <text evidence="3 4">Belongs to the PMG family.</text>
</comment>
<evidence type="ECO:0000256" key="3">
    <source>
        <dbReference type="ARBA" id="ARBA00034495"/>
    </source>
</evidence>
<reference evidence="5" key="4">
    <citation type="submission" date="2025-08" db="UniProtKB">
        <authorList>
            <consortium name="Ensembl"/>
        </authorList>
    </citation>
    <scope>IDENTIFICATION</scope>
</reference>
<reference evidence="5" key="5">
    <citation type="submission" date="2025-09" db="UniProtKB">
        <authorList>
            <consortium name="Ensembl"/>
        </authorList>
    </citation>
    <scope>IDENTIFICATION</scope>
</reference>
<evidence type="ECO:0000313" key="5">
    <source>
        <dbReference type="Ensembl" id="ENSRFEP00010015644.1"/>
    </source>
</evidence>
<dbReference type="PANTHER" id="PTHR23260">
    <property type="entry name" value="KERATIN ASSOCIATED PROTEIN 3-3-RELATED"/>
    <property type="match status" value="1"/>
</dbReference>
<name>A0A671EQE5_RHIFE</name>
<comment type="function">
    <text evidence="4">In the hair cortex, hair keratin intermediate filaments are embedded in an interfilamentous matrix, consisting of hair keratin-associated proteins (KRTAP), which are essential for the formation of a rigid and resistant hair shaft through their extensive disulfide bond cross-linking with abundant cysteine residues of hair keratins. The matrix proteins include the high-sulfur and high-glycine-tyrosine keratins.</text>
</comment>
<dbReference type="AlphaFoldDB" id="A0A671EQE5"/>
<dbReference type="PANTHER" id="PTHR23260:SF9">
    <property type="entry name" value="KERATIN-ASSOCIATED PROTEIN 11-1"/>
    <property type="match status" value="1"/>
</dbReference>